<evidence type="ECO:0000313" key="4">
    <source>
        <dbReference type="Proteomes" id="UP000183816"/>
    </source>
</evidence>
<keyword evidence="2" id="KW-0812">Transmembrane</keyword>
<accession>A0A1H0RBX0</accession>
<dbReference type="OrthoDB" id="2203474at2"/>
<keyword evidence="2" id="KW-0472">Membrane</keyword>
<feature type="transmembrane region" description="Helical" evidence="2">
    <location>
        <begin position="51"/>
        <end position="71"/>
    </location>
</feature>
<organism evidence="3 4">
    <name type="scientific">Streptococcus equinus</name>
    <name type="common">Streptococcus bovis</name>
    <dbReference type="NCBI Taxonomy" id="1335"/>
    <lineage>
        <taxon>Bacteria</taxon>
        <taxon>Bacillati</taxon>
        <taxon>Bacillota</taxon>
        <taxon>Bacilli</taxon>
        <taxon>Lactobacillales</taxon>
        <taxon>Streptococcaceae</taxon>
        <taxon>Streptococcus</taxon>
    </lineage>
</organism>
<dbReference type="RefSeq" id="WP_142349375.1">
    <property type="nucleotide sequence ID" value="NZ_FNJK01000011.1"/>
</dbReference>
<protein>
    <submittedName>
        <fullName evidence="3">LPXTG-motif cell wall anchor domain-containing protein</fullName>
    </submittedName>
</protein>
<reference evidence="3 4" key="1">
    <citation type="submission" date="2016-10" db="EMBL/GenBank/DDBJ databases">
        <authorList>
            <person name="de Groot N.N."/>
        </authorList>
    </citation>
    <scope>NUCLEOTIDE SEQUENCE [LARGE SCALE GENOMIC DNA]</scope>
    <source>
        <strain evidence="3 4">Sb04</strain>
    </source>
</reference>
<evidence type="ECO:0000256" key="1">
    <source>
        <dbReference type="SAM" id="MobiDB-lite"/>
    </source>
</evidence>
<feature type="non-terminal residue" evidence="3">
    <location>
        <position position="1"/>
    </location>
</feature>
<name>A0A1H0RBX0_STREI</name>
<dbReference type="EMBL" id="FNJK01000011">
    <property type="protein sequence ID" value="SDP26536.1"/>
    <property type="molecule type" value="Genomic_DNA"/>
</dbReference>
<evidence type="ECO:0000256" key="2">
    <source>
        <dbReference type="SAM" id="Phobius"/>
    </source>
</evidence>
<dbReference type="AlphaFoldDB" id="A0A1H0RBX0"/>
<dbReference type="Proteomes" id="UP000183816">
    <property type="component" value="Unassembled WGS sequence"/>
</dbReference>
<sequence length="78" mass="8195">SISADVVDVSQGNLGEPYDTSDHKPATIVKDGMKVVIPGYNDEKLPKTSSASHNTVITGLLSILVAIGLAGKGKRYKK</sequence>
<evidence type="ECO:0000313" key="3">
    <source>
        <dbReference type="EMBL" id="SDP26536.1"/>
    </source>
</evidence>
<proteinExistence type="predicted"/>
<dbReference type="NCBIfam" id="TIGR01167">
    <property type="entry name" value="LPXTG_anchor"/>
    <property type="match status" value="1"/>
</dbReference>
<feature type="region of interest" description="Disordered" evidence="1">
    <location>
        <begin position="1"/>
        <end position="25"/>
    </location>
</feature>
<keyword evidence="2" id="KW-1133">Transmembrane helix</keyword>
<gene>
    <name evidence="3" type="ORF">SAMN05216347_11114</name>
</gene>